<proteinExistence type="predicted"/>
<evidence type="ECO:0000256" key="1">
    <source>
        <dbReference type="SAM" id="MobiDB-lite"/>
    </source>
</evidence>
<dbReference type="AlphaFoldDB" id="A0A9W6UEP8"/>
<reference evidence="2" key="1">
    <citation type="submission" date="2023-04" db="EMBL/GenBank/DDBJ databases">
        <title>Phytophthora lilii NBRC 32176.</title>
        <authorList>
            <person name="Ichikawa N."/>
            <person name="Sato H."/>
            <person name="Tonouchi N."/>
        </authorList>
    </citation>
    <scope>NUCLEOTIDE SEQUENCE</scope>
    <source>
        <strain evidence="2">NBRC 32176</strain>
    </source>
</reference>
<dbReference type="EMBL" id="BSXW01000935">
    <property type="protein sequence ID" value="GMF31799.1"/>
    <property type="molecule type" value="Genomic_DNA"/>
</dbReference>
<comment type="caution">
    <text evidence="2">The sequence shown here is derived from an EMBL/GenBank/DDBJ whole genome shotgun (WGS) entry which is preliminary data.</text>
</comment>
<organism evidence="2 3">
    <name type="scientific">Phytophthora lilii</name>
    <dbReference type="NCBI Taxonomy" id="2077276"/>
    <lineage>
        <taxon>Eukaryota</taxon>
        <taxon>Sar</taxon>
        <taxon>Stramenopiles</taxon>
        <taxon>Oomycota</taxon>
        <taxon>Peronosporomycetes</taxon>
        <taxon>Peronosporales</taxon>
        <taxon>Peronosporaceae</taxon>
        <taxon>Phytophthora</taxon>
    </lineage>
</organism>
<dbReference type="Proteomes" id="UP001165083">
    <property type="component" value="Unassembled WGS sequence"/>
</dbReference>
<feature type="region of interest" description="Disordered" evidence="1">
    <location>
        <begin position="1"/>
        <end position="30"/>
    </location>
</feature>
<feature type="compositionally biased region" description="Low complexity" evidence="1">
    <location>
        <begin position="9"/>
        <end position="26"/>
    </location>
</feature>
<gene>
    <name evidence="2" type="ORF">Plil01_001359600</name>
</gene>
<name>A0A9W6UEP8_9STRA</name>
<keyword evidence="3" id="KW-1185">Reference proteome</keyword>
<protein>
    <submittedName>
        <fullName evidence="2">Unnamed protein product</fullName>
    </submittedName>
</protein>
<sequence>MSVHVEDVTSGAASAPDPDATPPGGAYVAGQAVSTAPEPCTHYDQAVSDPRAAVEPLGHEIELALATEVPWSTATAQALLEHHDALQVSYADLCRRYEDARAHNEALHRALELRESLLRRFVSFVQFKYDVALARARQAEQLATRAVEDLVREREVLPELGMLRVRYTLLEEDSARALANWQD</sequence>
<accession>A0A9W6UEP8</accession>
<evidence type="ECO:0000313" key="2">
    <source>
        <dbReference type="EMBL" id="GMF31799.1"/>
    </source>
</evidence>
<evidence type="ECO:0000313" key="3">
    <source>
        <dbReference type="Proteomes" id="UP001165083"/>
    </source>
</evidence>